<evidence type="ECO:0000313" key="2">
    <source>
        <dbReference type="Proteomes" id="UP001059663"/>
    </source>
</evidence>
<accession>A0AC61U4K8</accession>
<reference evidence="1" key="1">
    <citation type="submission" date="2021-11" db="EMBL/GenBank/DDBJ databases">
        <title>Study of the species diversity of bacterial strains isolated from a unique natural object - Shulgan-Tash cave (Bashkiria).</title>
        <authorList>
            <person name="Sazanova A.L."/>
            <person name="Chirak E.R."/>
            <person name="Safronova V.I."/>
        </authorList>
    </citation>
    <scope>NUCLEOTIDE SEQUENCE</scope>
    <source>
        <strain evidence="1">P1</strain>
    </source>
</reference>
<dbReference type="EMBL" id="CP087977">
    <property type="protein sequence ID" value="UUZ44980.1"/>
    <property type="molecule type" value="Genomic_DNA"/>
</dbReference>
<proteinExistence type="predicted"/>
<gene>
    <name evidence="1" type="ORF">LP422_00965</name>
</gene>
<sequence>MIRYTPVREADEVRPGVRDAVRIVEETGKLIAQVAREMGGLNEGTLGNWVARDREAH</sequence>
<evidence type="ECO:0000313" key="1">
    <source>
        <dbReference type="EMBL" id="UUZ44980.1"/>
    </source>
</evidence>
<dbReference type="Proteomes" id="UP001059663">
    <property type="component" value="Chromosome"/>
</dbReference>
<organism evidence="1 2">
    <name type="scientific">Janibacter limosus</name>
    <dbReference type="NCBI Taxonomy" id="53458"/>
    <lineage>
        <taxon>Bacteria</taxon>
        <taxon>Bacillati</taxon>
        <taxon>Actinomycetota</taxon>
        <taxon>Actinomycetes</taxon>
        <taxon>Micrococcales</taxon>
        <taxon>Intrasporangiaceae</taxon>
        <taxon>Janibacter</taxon>
    </lineage>
</organism>
<name>A0AC61U4K8_9MICO</name>
<protein>
    <submittedName>
        <fullName evidence="1">Uncharacterized protein</fullName>
    </submittedName>
</protein>